<keyword evidence="2" id="KW-1185">Reference proteome</keyword>
<dbReference type="EMBL" id="QTSX02001431">
    <property type="protein sequence ID" value="KAJ9082453.1"/>
    <property type="molecule type" value="Genomic_DNA"/>
</dbReference>
<comment type="caution">
    <text evidence="1">The sequence shown here is derived from an EMBL/GenBank/DDBJ whole genome shotgun (WGS) entry which is preliminary data.</text>
</comment>
<accession>A0ACC2U6K6</accession>
<name>A0ACC2U6K6_9FUNG</name>
<protein>
    <submittedName>
        <fullName evidence="1">Uncharacterized protein</fullName>
    </submittedName>
</protein>
<reference evidence="1" key="1">
    <citation type="submission" date="2022-04" db="EMBL/GenBank/DDBJ databases">
        <title>Genome of the entomopathogenic fungus Entomophthora muscae.</title>
        <authorList>
            <person name="Elya C."/>
            <person name="Lovett B.R."/>
            <person name="Lee E."/>
            <person name="Macias A.M."/>
            <person name="Hajek A.E."/>
            <person name="De Bivort B.L."/>
            <person name="Kasson M.T."/>
            <person name="De Fine Licht H.H."/>
            <person name="Stajich J.E."/>
        </authorList>
    </citation>
    <scope>NUCLEOTIDE SEQUENCE</scope>
    <source>
        <strain evidence="1">Berkeley</strain>
    </source>
</reference>
<dbReference type="Proteomes" id="UP001165960">
    <property type="component" value="Unassembled WGS sequence"/>
</dbReference>
<gene>
    <name evidence="1" type="ORF">DSO57_1004374</name>
</gene>
<evidence type="ECO:0000313" key="2">
    <source>
        <dbReference type="Proteomes" id="UP001165960"/>
    </source>
</evidence>
<sequence>MAGMTPEDYSRQLQPQDCITTVAGLECDTVTHAEEEEGTDYIVAENEVTFLCLPCLGFEDLQDWSDNIVLETASLPLAILSALLCACCNSKELLST</sequence>
<evidence type="ECO:0000313" key="1">
    <source>
        <dbReference type="EMBL" id="KAJ9082453.1"/>
    </source>
</evidence>
<organism evidence="1 2">
    <name type="scientific">Entomophthora muscae</name>
    <dbReference type="NCBI Taxonomy" id="34485"/>
    <lineage>
        <taxon>Eukaryota</taxon>
        <taxon>Fungi</taxon>
        <taxon>Fungi incertae sedis</taxon>
        <taxon>Zoopagomycota</taxon>
        <taxon>Entomophthoromycotina</taxon>
        <taxon>Entomophthoromycetes</taxon>
        <taxon>Entomophthorales</taxon>
        <taxon>Entomophthoraceae</taxon>
        <taxon>Entomophthora</taxon>
    </lineage>
</organism>
<proteinExistence type="predicted"/>